<evidence type="ECO:0000313" key="3">
    <source>
        <dbReference type="Proteomes" id="UP000632849"/>
    </source>
</evidence>
<dbReference type="AlphaFoldDB" id="A0A919ERH5"/>
<reference evidence="2" key="1">
    <citation type="journal article" date="2014" name="Int. J. Syst. Evol. Microbiol.">
        <title>Complete genome sequence of Corynebacterium casei LMG S-19264T (=DSM 44701T), isolated from a smear-ripened cheese.</title>
        <authorList>
            <consortium name="US DOE Joint Genome Institute (JGI-PGF)"/>
            <person name="Walter F."/>
            <person name="Albersmeier A."/>
            <person name="Kalinowski J."/>
            <person name="Ruckert C."/>
        </authorList>
    </citation>
    <scope>NUCLEOTIDE SEQUENCE</scope>
    <source>
        <strain evidence="2">JCM 4122</strain>
    </source>
</reference>
<evidence type="ECO:0000313" key="2">
    <source>
        <dbReference type="EMBL" id="GHG13592.1"/>
    </source>
</evidence>
<reference evidence="2" key="2">
    <citation type="submission" date="2020-09" db="EMBL/GenBank/DDBJ databases">
        <authorList>
            <person name="Sun Q."/>
            <person name="Ohkuma M."/>
        </authorList>
    </citation>
    <scope>NUCLEOTIDE SEQUENCE</scope>
    <source>
        <strain evidence="2">JCM 4122</strain>
    </source>
</reference>
<organism evidence="2 3">
    <name type="scientific">Streptomyces filamentosus</name>
    <name type="common">Streptomyces roseosporus</name>
    <dbReference type="NCBI Taxonomy" id="67294"/>
    <lineage>
        <taxon>Bacteria</taxon>
        <taxon>Bacillati</taxon>
        <taxon>Actinomycetota</taxon>
        <taxon>Actinomycetes</taxon>
        <taxon>Kitasatosporales</taxon>
        <taxon>Streptomycetaceae</taxon>
        <taxon>Streptomyces</taxon>
    </lineage>
</organism>
<comment type="caution">
    <text evidence="2">The sequence shown here is derived from an EMBL/GenBank/DDBJ whole genome shotgun (WGS) entry which is preliminary data.</text>
</comment>
<protein>
    <submittedName>
        <fullName evidence="2">Uncharacterized protein</fullName>
    </submittedName>
</protein>
<sequence>MIDSPSLGLGERVSDEAAPDETWEEVACSWRLDELLAGRMSPTTKDDVQTLMVIGALRSRRPLNADARHSAFEAMMAAAEGRAVAGADQAGRDPARIEQTRQAMLRAYEAAQEPREERPGGNG</sequence>
<dbReference type="Proteomes" id="UP000632849">
    <property type="component" value="Unassembled WGS sequence"/>
</dbReference>
<name>A0A919ERH5_STRFL</name>
<keyword evidence="3" id="KW-1185">Reference proteome</keyword>
<dbReference type="EMBL" id="BNBE01000002">
    <property type="protein sequence ID" value="GHG13592.1"/>
    <property type="molecule type" value="Genomic_DNA"/>
</dbReference>
<accession>A0A919ERH5</accession>
<proteinExistence type="predicted"/>
<feature type="region of interest" description="Disordered" evidence="1">
    <location>
        <begin position="1"/>
        <end position="20"/>
    </location>
</feature>
<evidence type="ECO:0000256" key="1">
    <source>
        <dbReference type="SAM" id="MobiDB-lite"/>
    </source>
</evidence>
<gene>
    <name evidence="2" type="ORF">GCM10017667_54430</name>
</gene>